<comment type="similarity">
    <text evidence="1 12">Belongs to the helicase family. DnaB subfamily.</text>
</comment>
<evidence type="ECO:0000256" key="12">
    <source>
        <dbReference type="RuleBase" id="RU362085"/>
    </source>
</evidence>
<evidence type="ECO:0000256" key="9">
    <source>
        <dbReference type="ARBA" id="ARBA00023235"/>
    </source>
</evidence>
<keyword evidence="2 12" id="KW-0639">Primosome</keyword>
<dbReference type="GO" id="GO:1990077">
    <property type="term" value="C:primosome complex"/>
    <property type="evidence" value="ECO:0007669"/>
    <property type="project" value="UniProtKB-UniRule"/>
</dbReference>
<dbReference type="EMBL" id="AP014864">
    <property type="protein sequence ID" value="BAR82266.1"/>
    <property type="molecule type" value="Genomic_DNA"/>
</dbReference>
<dbReference type="Gene3D" id="3.40.50.300">
    <property type="entry name" value="P-loop containing nucleotide triphosphate hydrolases"/>
    <property type="match status" value="1"/>
</dbReference>
<dbReference type="GO" id="GO:0005829">
    <property type="term" value="C:cytosol"/>
    <property type="evidence" value="ECO:0007669"/>
    <property type="project" value="TreeGrafter"/>
</dbReference>
<dbReference type="NCBIfam" id="TIGR00665">
    <property type="entry name" value="DnaB"/>
    <property type="match status" value="1"/>
</dbReference>
<dbReference type="GO" id="GO:0006269">
    <property type="term" value="P:DNA replication, synthesis of primer"/>
    <property type="evidence" value="ECO:0007669"/>
    <property type="project" value="UniProtKB-UniRule"/>
</dbReference>
<keyword evidence="4 12" id="KW-0547">Nucleotide-binding</keyword>
<dbReference type="InterPro" id="IPR007694">
    <property type="entry name" value="DNA_helicase_DnaB-like_C"/>
</dbReference>
<evidence type="ECO:0000256" key="11">
    <source>
        <dbReference type="NCBIfam" id="TIGR00665"/>
    </source>
</evidence>
<dbReference type="GO" id="GO:0005524">
    <property type="term" value="F:ATP binding"/>
    <property type="evidence" value="ECO:0007669"/>
    <property type="project" value="UniProtKB-UniRule"/>
</dbReference>
<proteinExistence type="inferred from homology"/>
<evidence type="ECO:0000259" key="13">
    <source>
        <dbReference type="PROSITE" id="PS51199"/>
    </source>
</evidence>
<evidence type="ECO:0000256" key="10">
    <source>
        <dbReference type="ARBA" id="ARBA00048954"/>
    </source>
</evidence>
<accession>A0A9W3ZTH3</accession>
<evidence type="ECO:0000256" key="1">
    <source>
        <dbReference type="ARBA" id="ARBA00008428"/>
    </source>
</evidence>
<evidence type="ECO:0000256" key="8">
    <source>
        <dbReference type="ARBA" id="ARBA00023125"/>
    </source>
</evidence>
<evidence type="ECO:0000256" key="2">
    <source>
        <dbReference type="ARBA" id="ARBA00022515"/>
    </source>
</evidence>
<dbReference type="SUPFAM" id="SSF52540">
    <property type="entry name" value="P-loop containing nucleoside triphosphate hydrolases"/>
    <property type="match status" value="1"/>
</dbReference>
<evidence type="ECO:0000256" key="6">
    <source>
        <dbReference type="ARBA" id="ARBA00022806"/>
    </source>
</evidence>
<keyword evidence="8 12" id="KW-0238">DNA-binding</keyword>
<name>A0A9W3ZTH3_BACTO</name>
<evidence type="ECO:0000313" key="14">
    <source>
        <dbReference type="EMBL" id="BAR82266.1"/>
    </source>
</evidence>
<evidence type="ECO:0000256" key="7">
    <source>
        <dbReference type="ARBA" id="ARBA00022840"/>
    </source>
</evidence>
<keyword evidence="6 12" id="KW-0347">Helicase</keyword>
<dbReference type="PROSITE" id="PS51199">
    <property type="entry name" value="SF4_HELICASE"/>
    <property type="match status" value="1"/>
</dbReference>
<sequence length="447" mass="50547">MMEKQHYNQEAEEAILGAIFQDNSLLQGTIINESHLFFEQHKILFTIMKELHEKELPIEMIQVAENLKRKDQFDAVGGFRFVAHISECVVTTANFKHHEKIVLDHWKVRESIRKSGELQNVLANQKDFEKAQTILQDIEQIQTHSRKEKFSLRDAMVDVYEGMQQENGELTGVDTGYGALNVMTSGLQRQNLMIIAARPSLGKTAFALNVAKNAAKDSVDKSTGEIKKGAIVSIHSLETPTNDLLKRMICAEGNIDASKMRNPMQFFNGEDWSKSAMAMGTINGLDIHIDDEATQSVGDIYRTANELRKENPDRDLVIIIDYLQLIKGSGKHGNNRQQEVAEISRSLKLMARKLDCTVIALSQLSRAVESRQDKRPMMSDLRETGAIEQDADLIAFLYRDDYYNKDSEAKNIIEVIIGKQRNGPIGTVELAFIKEFNKFVDLERAAT</sequence>
<dbReference type="InterPro" id="IPR007692">
    <property type="entry name" value="DNA_helicase_DnaB"/>
</dbReference>
<keyword evidence="3 12" id="KW-0235">DNA replication</keyword>
<dbReference type="InterPro" id="IPR036185">
    <property type="entry name" value="DNA_heli_DnaB-like_N_sf"/>
</dbReference>
<protein>
    <recommendedName>
        <fullName evidence="11 12">Replicative DNA helicase</fullName>
        <ecNumber evidence="11 12">5.6.2.3</ecNumber>
    </recommendedName>
</protein>
<dbReference type="InterPro" id="IPR027417">
    <property type="entry name" value="P-loop_NTPase"/>
</dbReference>
<dbReference type="Pfam" id="PF00772">
    <property type="entry name" value="DnaB"/>
    <property type="match status" value="1"/>
</dbReference>
<dbReference type="GO" id="GO:0043139">
    <property type="term" value="F:5'-3' DNA helicase activity"/>
    <property type="evidence" value="ECO:0007669"/>
    <property type="project" value="UniProtKB-EC"/>
</dbReference>
<keyword evidence="5 12" id="KW-0378">Hydrolase</keyword>
<evidence type="ECO:0000256" key="3">
    <source>
        <dbReference type="ARBA" id="ARBA00022705"/>
    </source>
</evidence>
<dbReference type="RefSeq" id="WP_060851712.1">
    <property type="nucleotide sequence ID" value="NZ_AP014864.1"/>
</dbReference>
<keyword evidence="7 12" id="KW-0067">ATP-binding</keyword>
<keyword evidence="9" id="KW-0413">Isomerase</keyword>
<organism evidence="14 15">
    <name type="scientific">Bacillus thuringiensis subsp. tolworthi</name>
    <dbReference type="NCBI Taxonomy" id="1442"/>
    <lineage>
        <taxon>Bacteria</taxon>
        <taxon>Bacillati</taxon>
        <taxon>Bacillota</taxon>
        <taxon>Bacilli</taxon>
        <taxon>Bacillales</taxon>
        <taxon>Bacillaceae</taxon>
        <taxon>Bacillus</taxon>
        <taxon>Bacillus cereus group</taxon>
    </lineage>
</organism>
<dbReference type="Proteomes" id="UP000055316">
    <property type="component" value="Chromosome"/>
</dbReference>
<dbReference type="GO" id="GO:0003677">
    <property type="term" value="F:DNA binding"/>
    <property type="evidence" value="ECO:0007669"/>
    <property type="project" value="UniProtKB-UniRule"/>
</dbReference>
<dbReference type="CDD" id="cd00984">
    <property type="entry name" value="DnaB_C"/>
    <property type="match status" value="1"/>
</dbReference>
<reference evidence="14 15" key="1">
    <citation type="submission" date="2015-05" db="EMBL/GenBank/DDBJ databases">
        <title>Whole genome sequence of Bacillus thuringiensis serovar tolworthi Pasteur Institute Standard strain.</title>
        <authorList>
            <person name="Kanda K."/>
            <person name="Nakashima K."/>
            <person name="Nagano Y."/>
        </authorList>
    </citation>
    <scope>NUCLEOTIDE SEQUENCE [LARGE SCALE GENOMIC DNA]</scope>
    <source>
        <strain evidence="14 15">Pasteur Institute Standard strain</strain>
    </source>
</reference>
<dbReference type="EC" id="5.6.2.3" evidence="11 12"/>
<dbReference type="InterPro" id="IPR007693">
    <property type="entry name" value="DNA_helicase_DnaB-like_N"/>
</dbReference>
<dbReference type="Gene3D" id="1.10.860.10">
    <property type="entry name" value="DNAb Helicase, Chain A"/>
    <property type="match status" value="1"/>
</dbReference>
<dbReference type="GO" id="GO:0016787">
    <property type="term" value="F:hydrolase activity"/>
    <property type="evidence" value="ECO:0007669"/>
    <property type="project" value="UniProtKB-KW"/>
</dbReference>
<evidence type="ECO:0000313" key="15">
    <source>
        <dbReference type="Proteomes" id="UP000055316"/>
    </source>
</evidence>
<comment type="function">
    <text evidence="12">The main replicative DNA helicase, it participates in initiation and elongation during chromosome replication. Travels ahead of the DNA replisome, separating dsDNA into templates for DNA synthesis. A processive ATP-dependent 5'-3' DNA helicase it has DNA-dependent ATPase activity.</text>
</comment>
<dbReference type="SUPFAM" id="SSF48024">
    <property type="entry name" value="N-terminal domain of DnaB helicase"/>
    <property type="match status" value="1"/>
</dbReference>
<dbReference type="PANTHER" id="PTHR30153">
    <property type="entry name" value="REPLICATIVE DNA HELICASE DNAB"/>
    <property type="match status" value="1"/>
</dbReference>
<evidence type="ECO:0000256" key="5">
    <source>
        <dbReference type="ARBA" id="ARBA00022801"/>
    </source>
</evidence>
<dbReference type="PANTHER" id="PTHR30153:SF2">
    <property type="entry name" value="REPLICATIVE DNA HELICASE"/>
    <property type="match status" value="1"/>
</dbReference>
<dbReference type="AlphaFoldDB" id="A0A9W3ZTH3"/>
<evidence type="ECO:0000256" key="4">
    <source>
        <dbReference type="ARBA" id="ARBA00022741"/>
    </source>
</evidence>
<feature type="domain" description="SF4 helicase" evidence="13">
    <location>
        <begin position="166"/>
        <end position="446"/>
    </location>
</feature>
<comment type="catalytic activity">
    <reaction evidence="10 12">
        <text>ATP + H2O = ADP + phosphate + H(+)</text>
        <dbReference type="Rhea" id="RHEA:13065"/>
        <dbReference type="ChEBI" id="CHEBI:15377"/>
        <dbReference type="ChEBI" id="CHEBI:15378"/>
        <dbReference type="ChEBI" id="CHEBI:30616"/>
        <dbReference type="ChEBI" id="CHEBI:43474"/>
        <dbReference type="ChEBI" id="CHEBI:456216"/>
        <dbReference type="EC" id="5.6.2.3"/>
    </reaction>
</comment>
<dbReference type="Pfam" id="PF03796">
    <property type="entry name" value="DnaB_C"/>
    <property type="match status" value="1"/>
</dbReference>
<dbReference type="InterPro" id="IPR016136">
    <property type="entry name" value="DNA_helicase_N/primase_C"/>
</dbReference>
<gene>
    <name evidence="14" type="ORF">KNN_01419</name>
</gene>